<reference evidence="6" key="1">
    <citation type="submission" date="2022-11" db="UniProtKB">
        <authorList>
            <consortium name="WormBaseParasite"/>
        </authorList>
    </citation>
    <scope>IDENTIFICATION</scope>
</reference>
<evidence type="ECO:0000256" key="3">
    <source>
        <dbReference type="SAM" id="SignalP"/>
    </source>
</evidence>
<evidence type="ECO:0000256" key="1">
    <source>
        <dbReference type="SAM" id="MobiDB-lite"/>
    </source>
</evidence>
<feature type="compositionally biased region" description="Basic and acidic residues" evidence="1">
    <location>
        <begin position="1132"/>
        <end position="1145"/>
    </location>
</feature>
<feature type="signal peptide" evidence="3">
    <location>
        <begin position="1"/>
        <end position="17"/>
    </location>
</feature>
<feature type="region of interest" description="Disordered" evidence="1">
    <location>
        <begin position="1121"/>
        <end position="1165"/>
    </location>
</feature>
<feature type="region of interest" description="Disordered" evidence="1">
    <location>
        <begin position="884"/>
        <end position="910"/>
    </location>
</feature>
<name>A0A915EY41_9CEST</name>
<protein>
    <submittedName>
        <fullName evidence="6">EGF-like domain-containing protein</fullName>
    </submittedName>
</protein>
<feature type="chain" id="PRO_5036790438" evidence="3">
    <location>
        <begin position="18"/>
        <end position="1250"/>
    </location>
</feature>
<feature type="transmembrane region" description="Helical" evidence="2">
    <location>
        <begin position="544"/>
        <end position="574"/>
    </location>
</feature>
<keyword evidence="5" id="KW-1185">Reference proteome</keyword>
<evidence type="ECO:0000256" key="2">
    <source>
        <dbReference type="SAM" id="Phobius"/>
    </source>
</evidence>
<feature type="compositionally biased region" description="Polar residues" evidence="1">
    <location>
        <begin position="1235"/>
        <end position="1250"/>
    </location>
</feature>
<organism evidence="5 6">
    <name type="scientific">Echinococcus canadensis</name>
    <dbReference type="NCBI Taxonomy" id="519352"/>
    <lineage>
        <taxon>Eukaryota</taxon>
        <taxon>Metazoa</taxon>
        <taxon>Spiralia</taxon>
        <taxon>Lophotrochozoa</taxon>
        <taxon>Platyhelminthes</taxon>
        <taxon>Cestoda</taxon>
        <taxon>Eucestoda</taxon>
        <taxon>Cyclophyllidea</taxon>
        <taxon>Taeniidae</taxon>
        <taxon>Echinococcus</taxon>
        <taxon>Echinococcus canadensis group</taxon>
    </lineage>
</organism>
<proteinExistence type="predicted"/>
<evidence type="ECO:0000313" key="5">
    <source>
        <dbReference type="Proteomes" id="UP000887562"/>
    </source>
</evidence>
<keyword evidence="3" id="KW-0732">Signal</keyword>
<dbReference type="AlphaFoldDB" id="A0A915EY41"/>
<feature type="domain" description="EGF-like" evidence="4">
    <location>
        <begin position="316"/>
        <end position="327"/>
    </location>
</feature>
<accession>A0A915EY41</accession>
<dbReference type="PROSITE" id="PS00022">
    <property type="entry name" value="EGF_1"/>
    <property type="match status" value="1"/>
</dbReference>
<dbReference type="Proteomes" id="UP000887562">
    <property type="component" value="Unplaced"/>
</dbReference>
<dbReference type="WBParaSite" id="maker-E.canG7_contigs_2514-snap-gene-0.37-mRNA-1">
    <property type="protein sequence ID" value="maker-E.canG7_contigs_2514-snap-gene-0.37-mRNA-1"/>
    <property type="gene ID" value="EcG7_03671"/>
</dbReference>
<evidence type="ECO:0000313" key="6">
    <source>
        <dbReference type="WBParaSite" id="maker-E.canG7_contigs_2514-snap-gene-0.37-mRNA-1"/>
    </source>
</evidence>
<keyword evidence="2" id="KW-0472">Membrane</keyword>
<keyword evidence="2" id="KW-0812">Transmembrane</keyword>
<sequence length="1250" mass="141854">MLVSLALALALVAKVLASSVDEWISEMFIAQRSIAGIFESSPVGLRYSRGFPRGVWGTNLAPDLGAYDEGSKKFLVNGFFWNMAKEWLASDANWYDPQAAFDTFRRRVFDYVCEGGTWACCTAGVRDISCRNPPKPMQDAIFVLMDPIENMPVVFLFWWCVNFSDWLWFKHKKFKKVQYICSDNNEILITPGIVMPNFPIDMAINRDYFFNIATRLNLLMRMLAEMNNLVYELVELFNSMTEELQKMLYETLILLALGNFMYSKDDYECICRKDFVWDQETRTCKAINPCFVRSYTPCSAVGTLTCVALDMQHPKCICKAEYMGKDCAQLRNACLTRFNETEPNGNKNCGVAQGNICNPLLGTDFYKCICATGWAPSPQLPYDNCALFNDPCGTGTMEEEEEGTTNGTRATIPKVLASITCQHGGYCISSADFSRAACLCPTTLWGDQMYTGTYCETPRGVWSSWTQSSECREKSCGISRYRWRRRQCLNDTTYTEDSSSVPNKKPHPCFGISEEILPCDELLPCSTLRMTGLFRNEIFYFNRLYIFLLIVALELLITLILAKTCGACIVHWILRKIDERMSIRTTACEVAVQPVDLEESSSGDQCIAEQTIEASEQPIHQEEVCFDDKDHDERITGREDELAYQEEICIDDRADKKLFIDINTRGKENKENEVFLRSLRQTIIQRVLEKIESIDNERLKGLKSITHSKGRLLWKQLRGRLSYIRDLAGTKVKELERRRRWVWKPMKRPVVGARTEINPPNKEKTEMGEEKKAEFAEEKVSNVDVVSELEKQADGERNHQEAEKRKLLIIGGKRTTAAEAPVRGAQEKLTSLRPPHAQTILGSPADSKTTLIKAQSSEDLEGDFGVQTRYIPMKSRLFRYSDHSGEQELVRKPTMNENETEPEPPIIERKPVGTELPLQHQKMGFKKRTDPRLAMKALKFPLFSSDTLDQISWSEFTGDLENEGVKDSHLQSPLKMPSNEPVPPIVLISSPSVEASQTNDDNVTLKSEPTENVELEPLPVMDTDLRSPLTHQSLSRLSEKGSWHLKDERDGITEPPKMTFKKRSSIIASLDSESIGLPHPLADIAQDKVKADLSNLARSGQKSSQPKLSLIPEALPISRNSQVPIPLSSADKQIRQMDTHDKRDGGEEEGSMMPSSSNIATPNQRYSKLSIDKGVTVQHRWSKEHTQTRKSFTVDYPNLHQSHQSRQRQEIALESAETPYEMVDARSMQRKQPEPASQSRPNPTYSKPNL</sequence>
<dbReference type="InterPro" id="IPR000742">
    <property type="entry name" value="EGF"/>
</dbReference>
<evidence type="ECO:0000259" key="4">
    <source>
        <dbReference type="PROSITE" id="PS00022"/>
    </source>
</evidence>
<feature type="region of interest" description="Disordered" evidence="1">
    <location>
        <begin position="1178"/>
        <end position="1250"/>
    </location>
</feature>
<keyword evidence="2" id="KW-1133">Transmembrane helix</keyword>